<dbReference type="CDD" id="cd06532">
    <property type="entry name" value="Glyco_transf_25"/>
    <property type="match status" value="1"/>
</dbReference>
<evidence type="ECO:0000256" key="1">
    <source>
        <dbReference type="ARBA" id="ARBA00006721"/>
    </source>
</evidence>
<dbReference type="EMBL" id="LFRF01000026">
    <property type="protein sequence ID" value="KND88357.1"/>
    <property type="molecule type" value="Genomic_DNA"/>
</dbReference>
<dbReference type="AlphaFoldDB" id="A0A0L0N2P7"/>
<feature type="domain" description="Glycosyl transferase family 25" evidence="6">
    <location>
        <begin position="64"/>
        <end position="164"/>
    </location>
</feature>
<dbReference type="GO" id="GO:0016740">
    <property type="term" value="F:transferase activity"/>
    <property type="evidence" value="ECO:0007669"/>
    <property type="project" value="UniProtKB-KW"/>
</dbReference>
<proteinExistence type="inferred from homology"/>
<dbReference type="InterPro" id="IPR002654">
    <property type="entry name" value="Glyco_trans_25"/>
</dbReference>
<feature type="region of interest" description="Disordered" evidence="4">
    <location>
        <begin position="174"/>
        <end position="208"/>
    </location>
</feature>
<keyword evidence="5" id="KW-0472">Membrane</keyword>
<dbReference type="PANTHER" id="PTHR10730:SF53">
    <property type="entry name" value="GLYCOSYLTRANSFERASE 25 FAMILY MEMBER"/>
    <property type="match status" value="1"/>
</dbReference>
<comment type="caution">
    <text evidence="7">The sequence shown here is derived from an EMBL/GenBank/DDBJ whole genome shotgun (WGS) entry which is preliminary data.</text>
</comment>
<keyword evidence="5" id="KW-0812">Transmembrane</keyword>
<gene>
    <name evidence="7" type="ORF">TOPH_06972</name>
</gene>
<keyword evidence="8" id="KW-1185">Reference proteome</keyword>
<protein>
    <recommendedName>
        <fullName evidence="6">Glycosyl transferase family 25 domain-containing protein</fullName>
    </recommendedName>
</protein>
<reference evidence="7 8" key="1">
    <citation type="journal article" date="2015" name="BMC Genomics">
        <title>The genome of the truffle-parasite Tolypocladium ophioglossoides and the evolution of antifungal peptaibiotics.</title>
        <authorList>
            <person name="Quandt C.A."/>
            <person name="Bushley K.E."/>
            <person name="Spatafora J.W."/>
        </authorList>
    </citation>
    <scope>NUCLEOTIDE SEQUENCE [LARGE SCALE GENOMIC DNA]</scope>
    <source>
        <strain evidence="7 8">CBS 100239</strain>
    </source>
</reference>
<dbReference type="Proteomes" id="UP000036947">
    <property type="component" value="Unassembled WGS sequence"/>
</dbReference>
<keyword evidence="5" id="KW-1133">Transmembrane helix</keyword>
<organism evidence="7 8">
    <name type="scientific">Tolypocladium ophioglossoides (strain CBS 100239)</name>
    <name type="common">Snaketongue truffleclub</name>
    <name type="synonym">Elaphocordyceps ophioglossoides</name>
    <dbReference type="NCBI Taxonomy" id="1163406"/>
    <lineage>
        <taxon>Eukaryota</taxon>
        <taxon>Fungi</taxon>
        <taxon>Dikarya</taxon>
        <taxon>Ascomycota</taxon>
        <taxon>Pezizomycotina</taxon>
        <taxon>Sordariomycetes</taxon>
        <taxon>Hypocreomycetidae</taxon>
        <taxon>Hypocreales</taxon>
        <taxon>Ophiocordycipitaceae</taxon>
        <taxon>Tolypocladium</taxon>
    </lineage>
</organism>
<evidence type="ECO:0000256" key="5">
    <source>
        <dbReference type="SAM" id="Phobius"/>
    </source>
</evidence>
<feature type="transmembrane region" description="Helical" evidence="5">
    <location>
        <begin position="12"/>
        <end position="28"/>
    </location>
</feature>
<keyword evidence="2" id="KW-0328">Glycosyltransferase</keyword>
<evidence type="ECO:0000313" key="8">
    <source>
        <dbReference type="Proteomes" id="UP000036947"/>
    </source>
</evidence>
<evidence type="ECO:0000256" key="3">
    <source>
        <dbReference type="ARBA" id="ARBA00022679"/>
    </source>
</evidence>
<accession>A0A0L0N2P7</accession>
<evidence type="ECO:0000259" key="6">
    <source>
        <dbReference type="Pfam" id="PF01755"/>
    </source>
</evidence>
<sequence length="400" mass="44388">MLQITTVLPKRVLWAFVAAVLVSALIVLQRGQRLVPVVTHHPAKKAPAPTNILDDINNSTLGFEKILVVGLPSRTDRRDGMTLQAALSNLDIRFVDGVVGSNVLEKAVPKPQNKEHLRGPGLGSWRGHMNAIQKVVRRNLSSALILEDDCDWDISIRQQLRDFARSAHALTQPLQSSPGSYADPTYPQPSNSSPPTVPDIPFDKLPATVPPKSSPYGEGWDVLWVGHCGMHFPSKDNKAMPKGRVVRYNDMTVPEMRHLWSLNVPFTLAQKYPNHTRAVHHAQDGVCTLGYAVSQRGAQKILYHVGLKEVTDPFDILLKLFCDGSARRSTDMHNCLTTQPGLFHHHRTVGHHSEASDIGDHGDGFRDNAYTDMVRWSVRLNAIELMNGGTSFHDQFPDDS</sequence>
<keyword evidence="3" id="KW-0808">Transferase</keyword>
<evidence type="ECO:0000313" key="7">
    <source>
        <dbReference type="EMBL" id="KND88357.1"/>
    </source>
</evidence>
<dbReference type="OrthoDB" id="47375at2759"/>
<evidence type="ECO:0000256" key="2">
    <source>
        <dbReference type="ARBA" id="ARBA00022676"/>
    </source>
</evidence>
<dbReference type="PANTHER" id="PTHR10730">
    <property type="entry name" value="PROCOLLAGEN-LYSINE,2-OXOGLUTARATE 5-DIOXYGENASE/GLYCOSYLTRANSFERASE 25 FAMILY MEMBER"/>
    <property type="match status" value="1"/>
</dbReference>
<dbReference type="InterPro" id="IPR050757">
    <property type="entry name" value="Collagen_mod_GT25"/>
</dbReference>
<comment type="similarity">
    <text evidence="1">Belongs to the glycosyltransferase 25 family.</text>
</comment>
<evidence type="ECO:0000256" key="4">
    <source>
        <dbReference type="SAM" id="MobiDB-lite"/>
    </source>
</evidence>
<dbReference type="Pfam" id="PF01755">
    <property type="entry name" value="Glyco_transf_25"/>
    <property type="match status" value="1"/>
</dbReference>
<name>A0A0L0N2P7_TOLOC</name>